<accession>A0A3R9Q2A5</accession>
<organism evidence="2 3">
    <name type="scientific">Salibacterium salarium</name>
    <dbReference type="NCBI Taxonomy" id="284579"/>
    <lineage>
        <taxon>Bacteria</taxon>
        <taxon>Bacillati</taxon>
        <taxon>Bacillota</taxon>
        <taxon>Bacilli</taxon>
        <taxon>Bacillales</taxon>
        <taxon>Bacillaceae</taxon>
    </lineage>
</organism>
<dbReference type="PIRSF" id="PIRSF021350">
    <property type="entry name" value="UCP021350"/>
    <property type="match status" value="1"/>
</dbReference>
<dbReference type="Proteomes" id="UP000275076">
    <property type="component" value="Unassembled WGS sequence"/>
</dbReference>
<dbReference type="InterPro" id="IPR008308">
    <property type="entry name" value="YpbB-like"/>
</dbReference>
<evidence type="ECO:0000313" key="2">
    <source>
        <dbReference type="EMBL" id="RSL32074.1"/>
    </source>
</evidence>
<comment type="caution">
    <text evidence="2">The sequence shown here is derived from an EMBL/GenBank/DDBJ whole genome shotgun (WGS) entry which is preliminary data.</text>
</comment>
<dbReference type="RefSeq" id="WP_125557550.1">
    <property type="nucleotide sequence ID" value="NZ_RBVX01000018.1"/>
</dbReference>
<reference evidence="2 3" key="1">
    <citation type="submission" date="2018-10" db="EMBL/GenBank/DDBJ databases">
        <title>Draft genome sequence of Bacillus salarius IM0101, isolated from a hypersaline soil in Inner Mongolia, China.</title>
        <authorList>
            <person name="Yamprayoonswat W."/>
            <person name="Boonvisut S."/>
            <person name="Jumpathong W."/>
            <person name="Sittihan S."/>
            <person name="Ruangsuj P."/>
            <person name="Wanthongcharoen S."/>
            <person name="Thongpramul N."/>
            <person name="Pimmason S."/>
            <person name="Yu B."/>
            <person name="Yasawong M."/>
        </authorList>
    </citation>
    <scope>NUCLEOTIDE SEQUENCE [LARGE SCALE GENOMIC DNA]</scope>
    <source>
        <strain evidence="2 3">IM0101</strain>
    </source>
</reference>
<dbReference type="AlphaFoldDB" id="A0A3R9Q2A5"/>
<evidence type="ECO:0000313" key="3">
    <source>
        <dbReference type="Proteomes" id="UP000275076"/>
    </source>
</evidence>
<dbReference type="EMBL" id="RBVX01000018">
    <property type="protein sequence ID" value="RSL32074.1"/>
    <property type="molecule type" value="Genomic_DNA"/>
</dbReference>
<evidence type="ECO:0000259" key="1">
    <source>
        <dbReference type="Pfam" id="PF14493"/>
    </source>
</evidence>
<dbReference type="Pfam" id="PF14493">
    <property type="entry name" value="HTH_40"/>
    <property type="match status" value="1"/>
</dbReference>
<sequence>MNNLSFRQTIFLYLLNQLDGERSVNSIFHILTGKKSSQTIQDIKWYNVTNYFHMFPYWKASAFKEETEDLSKKELIHIDEKLVGMLPEGKLYITNFASTYEWPVFFNGWKYGQAETPFWKRLALLVQCLSYSLAGSRSFVPVFEEEDIQQWLKQIWPKTIDDKRKMADVLFRELIQLLETLPDKDAFLFSYRLSGYRYTGLTLRQLSSMSVLEEDECYFRFQAVIHYLLEHMADTIYLKKAAEDLVERRVLTSTTKKTLHYLNQGFTIEDIANIRRLKRSTIEDHLVEIASEDSGFAIHQYVPETLQNVIIHTAKAEQTMRLKTIKEAIPDQEVDYYHIRLTLAYFGGNHGNT</sequence>
<name>A0A3R9Q2A5_9BACI</name>
<gene>
    <name evidence="2" type="ORF">D7Z54_17925</name>
</gene>
<dbReference type="InterPro" id="IPR029491">
    <property type="entry name" value="Helicase_HTH"/>
</dbReference>
<dbReference type="OrthoDB" id="2354672at2"/>
<feature type="domain" description="Helicase Helix-turn-helix" evidence="1">
    <location>
        <begin position="254"/>
        <end position="343"/>
    </location>
</feature>
<keyword evidence="3" id="KW-1185">Reference proteome</keyword>
<proteinExistence type="predicted"/>
<protein>
    <recommendedName>
        <fullName evidence="1">Helicase Helix-turn-helix domain-containing protein</fullName>
    </recommendedName>
</protein>